<keyword evidence="2" id="KW-0614">Plasmid</keyword>
<dbReference type="KEGG" id="svl:Strvi_0014"/>
<dbReference type="RefSeq" id="WP_014043726.1">
    <property type="nucleotide sequence ID" value="NC_015952.1"/>
</dbReference>
<dbReference type="HOGENOM" id="CLU_271047_0_0_11"/>
<dbReference type="EMBL" id="CP002996">
    <property type="protein sequence ID" value="AEM88791.1"/>
    <property type="molecule type" value="Genomic_DNA"/>
</dbReference>
<feature type="compositionally biased region" description="Polar residues" evidence="1">
    <location>
        <begin position="1058"/>
        <end position="1073"/>
    </location>
</feature>
<sequence length="1198" mass="127290">MAQVICPSFSGAAVLRATKLDGCCRPVFEDPDNPGGSGQVTTDAFINVVVSPSGEDGGGQQAEQNPVTKADGQVCFTTVSCPPPTNYGISLELCALDPELVLIMKPSWCPIRDSAGVIIGFTGISSGGCDPSGFALEVWMNVSSGAGAACSQSRGGSRYGYMLFPCITGVQIGQWTIQNGPITFQFSGTTRRSSGWGKGPYNVLMDGTRPTPLPCPVRANADFVEFITTFPPPEAGCGMQTVDGGIPEPAEVFIKRGSNVTGCMAEVRADNHGYGPVRVRWGDGAETELREGQIGQHRYGESCGDPGAKPVRYTLTVCDVRYPQICTTRTLTVPLAADEPVIRCTQDPTDATGRTVLVEVDLPSQSWCGPPDADTVACACPGESPLGYYGVQVDWGEDEAGSQRQYVAVGDDCHATLRHTYTADGRFPIKVCRNDQNTFCARCTFVAGGLRPDVTFVSWGQTCTATIKVDNNGRGTVSIDWGDGTAKQTGVREGAVTHSYTQGLGQSFLIMVCSEAIDGGCRSVQTPVCTGGGADIVAVHAVCDPNDPNGRTLKVTADNRGHGTVVISATGGAQIEDPNNAGDGQDVTTVVYPGGTEGQQTITAADPDEPERTGSDTATVPCEPGPEATAVCDPADDHHVTLRPGPSTRYPITVDWSDGTVQTYQAGQAVSHRYWKTTDPLQPQRAATALPGTPIELSQTTVHQQADVDHTSGDLYLTQIINGGRKLTGETAAISGADRARYGHLAINRIVNGKLASNMYLIGDTPGPARGWDHGSGIAVQRDGSIVRLFTGIDPTDPGAGNNAYATQIARFTYSANKVLPSNGSGIDRYDPRPNSDHLNPCLDLEHGNIAVRHRTTDGKYHITVWKLTNFLAKNYASPLYDSTVNDGTQPGAGSFQCWTLHGKFVYHFYGTGEEDNAYFTVTDISGPTGNVVSRVDNKQYPDLVYREAESIFIQPTDQGPRLAWGFATGKTGSRRANLYATPAHRAAQPVRITVRDADGATGVATGVSQIPCATVPPTENPTVTAVECPADRNKVQIHYDNPNGRGVHIHWIPQDPNPTTHTATQGTVTSPRQYPPGSYTIRVQDVQDSSKYAEITMCLPCGTIAPDIDCAPPPSNPGGRTVVLRADPCAHFPLTVDWGGGKSDQNLDPTKEHLHTYDPPGDDQDDTWTVRVSDVNNPGGVQATGTPINLPCTPPAF</sequence>
<keyword evidence="3" id="KW-1185">Reference proteome</keyword>
<name>G2PHE5_STRV4</name>
<evidence type="ECO:0000313" key="3">
    <source>
        <dbReference type="Proteomes" id="UP000008703"/>
    </source>
</evidence>
<accession>G2PHE5</accession>
<geneLocation type="plasmid" evidence="2 3">
    <name>pSTRVI02</name>
</geneLocation>
<feature type="region of interest" description="Disordered" evidence="1">
    <location>
        <begin position="1057"/>
        <end position="1077"/>
    </location>
</feature>
<gene>
    <name evidence="2" type="ORF">Strvi_0014</name>
</gene>
<evidence type="ECO:0008006" key="4">
    <source>
        <dbReference type="Google" id="ProtNLM"/>
    </source>
</evidence>
<organism evidence="2 3">
    <name type="scientific">Streptomyces violaceusniger (strain Tu 4113)</name>
    <dbReference type="NCBI Taxonomy" id="653045"/>
    <lineage>
        <taxon>Bacteria</taxon>
        <taxon>Bacillati</taxon>
        <taxon>Actinomycetota</taxon>
        <taxon>Actinomycetes</taxon>
        <taxon>Kitasatosporales</taxon>
        <taxon>Streptomycetaceae</taxon>
        <taxon>Streptomyces</taxon>
        <taxon>Streptomyces violaceusniger group</taxon>
    </lineage>
</organism>
<evidence type="ECO:0000313" key="2">
    <source>
        <dbReference type="EMBL" id="AEM88791.1"/>
    </source>
</evidence>
<evidence type="ECO:0000256" key="1">
    <source>
        <dbReference type="SAM" id="MobiDB-lite"/>
    </source>
</evidence>
<dbReference type="eggNOG" id="COG3291">
    <property type="taxonomic scope" value="Bacteria"/>
</dbReference>
<feature type="region of interest" description="Disordered" evidence="1">
    <location>
        <begin position="1142"/>
        <end position="1166"/>
    </location>
</feature>
<protein>
    <recommendedName>
        <fullName evidence="4">PKD domain-containing protein</fullName>
    </recommendedName>
</protein>
<reference evidence="2" key="1">
    <citation type="submission" date="2011-08" db="EMBL/GenBank/DDBJ databases">
        <title>Complete sequence of plasmid 2 of Streptomyces violaceusniger Tu 4113.</title>
        <authorList>
            <consortium name="US DOE Joint Genome Institute"/>
            <person name="Lucas S."/>
            <person name="Han J."/>
            <person name="Lapidus A."/>
            <person name="Cheng J.-F."/>
            <person name="Goodwin L."/>
            <person name="Pitluck S."/>
            <person name="Peters L."/>
            <person name="Ivanova N."/>
            <person name="Daligault H."/>
            <person name="Detter J.C."/>
            <person name="Han C."/>
            <person name="Tapia R."/>
            <person name="Land M."/>
            <person name="Hauser L."/>
            <person name="Kyrpides N."/>
            <person name="Ivanova N."/>
            <person name="Pagani I."/>
            <person name="Hagen A."/>
            <person name="Katz L."/>
            <person name="Fiedler H.-P."/>
            <person name="Keasling J."/>
            <person name="Fortman J."/>
            <person name="Woyke T."/>
        </authorList>
    </citation>
    <scope>NUCLEOTIDE SEQUENCE [LARGE SCALE GENOMIC DNA]</scope>
    <source>
        <strain evidence="2">Tu 4113</strain>
        <plasmid evidence="2">pSTRVI02</plasmid>
    </source>
</reference>
<proteinExistence type="predicted"/>
<feature type="region of interest" description="Disordered" evidence="1">
    <location>
        <begin position="597"/>
        <end position="619"/>
    </location>
</feature>
<feature type="region of interest" description="Disordered" evidence="1">
    <location>
        <begin position="1178"/>
        <end position="1198"/>
    </location>
</feature>
<dbReference type="AlphaFoldDB" id="G2PHE5"/>
<dbReference type="Proteomes" id="UP000008703">
    <property type="component" value="Plasmid pSTRVI02"/>
</dbReference>